<evidence type="ECO:0008006" key="3">
    <source>
        <dbReference type="Google" id="ProtNLM"/>
    </source>
</evidence>
<gene>
    <name evidence="1" type="ORF">N781_08955</name>
</gene>
<keyword evidence="2" id="KW-1185">Reference proteome</keyword>
<dbReference type="EMBL" id="AVPE01000019">
    <property type="protein sequence ID" value="KGX89836.1"/>
    <property type="molecule type" value="Genomic_DNA"/>
</dbReference>
<evidence type="ECO:0000313" key="1">
    <source>
        <dbReference type="EMBL" id="KGX89836.1"/>
    </source>
</evidence>
<dbReference type="RefSeq" id="WP_026801709.1">
    <property type="nucleotide sequence ID" value="NZ_AULI01000022.1"/>
</dbReference>
<proteinExistence type="predicted"/>
<dbReference type="Proteomes" id="UP000030528">
    <property type="component" value="Unassembled WGS sequence"/>
</dbReference>
<dbReference type="STRING" id="1385510.GCA_000425205_03530"/>
<sequence>MNITRSILLLIATISLGGCGFLNDEQNVQQDTDSKEAEAIHETDNTYVKVQDYTGNGYNLNNSNQKNKDIALENKHEVEKGVKDYFLSLYKSEVIVHNLVAADDAVTVFVESKEEPNYNTYAIVPIDLTNETVLTDEIWTQEGQVENAIASGLYAMIYRERFSELDELIRTFVKDNPVVGTTEEAKNNVSGSGHETVYYRVSVFSDYVLSLTDEYLSNPDYSGEDWKNYFDVEKLNPKEITFAIELFMADEEASPSQEILDKLVTTIEEATNLPPGEYNIILNDNYVHAASFSGSKGEPLERAIPNPIYKLDSTLR</sequence>
<dbReference type="AlphaFoldDB" id="A0A0A5G9K7"/>
<organism evidence="1 2">
    <name type="scientific">Pontibacillus halophilus JSM 076056 = DSM 19796</name>
    <dbReference type="NCBI Taxonomy" id="1385510"/>
    <lineage>
        <taxon>Bacteria</taxon>
        <taxon>Bacillati</taxon>
        <taxon>Bacillota</taxon>
        <taxon>Bacilli</taxon>
        <taxon>Bacillales</taxon>
        <taxon>Bacillaceae</taxon>
        <taxon>Pontibacillus</taxon>
    </lineage>
</organism>
<dbReference type="eggNOG" id="ENOG50305Y1">
    <property type="taxonomic scope" value="Bacteria"/>
</dbReference>
<dbReference type="OrthoDB" id="2360336at2"/>
<name>A0A0A5G9K7_9BACI</name>
<comment type="caution">
    <text evidence="1">The sequence shown here is derived from an EMBL/GenBank/DDBJ whole genome shotgun (WGS) entry which is preliminary data.</text>
</comment>
<evidence type="ECO:0000313" key="2">
    <source>
        <dbReference type="Proteomes" id="UP000030528"/>
    </source>
</evidence>
<protein>
    <recommendedName>
        <fullName evidence="3">DUF1672 domain-containing protein</fullName>
    </recommendedName>
</protein>
<reference evidence="1 2" key="1">
    <citation type="submission" date="2013-08" db="EMBL/GenBank/DDBJ databases">
        <authorList>
            <person name="Huang J."/>
            <person name="Wang G."/>
        </authorList>
    </citation>
    <scope>NUCLEOTIDE SEQUENCE [LARGE SCALE GENOMIC DNA]</scope>
    <source>
        <strain evidence="1 2">JSM 076056</strain>
    </source>
</reference>
<accession>A0A0A5G9K7</accession>
<dbReference type="PROSITE" id="PS51257">
    <property type="entry name" value="PROKAR_LIPOPROTEIN"/>
    <property type="match status" value="1"/>
</dbReference>